<organism evidence="1 2">
    <name type="scientific">Robiginitalea biformata (strain ATCC BAA-864 / DSM 15991 / KCTC 12146 / HTCC2501)</name>
    <dbReference type="NCBI Taxonomy" id="313596"/>
    <lineage>
        <taxon>Bacteria</taxon>
        <taxon>Pseudomonadati</taxon>
        <taxon>Bacteroidota</taxon>
        <taxon>Flavobacteriia</taxon>
        <taxon>Flavobacteriales</taxon>
        <taxon>Flavobacteriaceae</taxon>
        <taxon>Robiginitalea</taxon>
    </lineage>
</organism>
<dbReference type="EMBL" id="CP001712">
    <property type="protein sequence ID" value="EAR16496.1"/>
    <property type="molecule type" value="Genomic_DNA"/>
</dbReference>
<keyword evidence="2" id="KW-1185">Reference proteome</keyword>
<evidence type="ECO:0000313" key="2">
    <source>
        <dbReference type="Proteomes" id="UP000009049"/>
    </source>
</evidence>
<dbReference type="HOGENOM" id="CLU_3047557_0_0_10"/>
<dbReference type="Proteomes" id="UP000009049">
    <property type="component" value="Chromosome"/>
</dbReference>
<sequence>MFFELHEEKPRGQCPGFFNLKICRFEDLKMGYRAIPASWLVSARSLSLFDIERA</sequence>
<accession>A4CHT8</accession>
<proteinExistence type="predicted"/>
<protein>
    <submittedName>
        <fullName evidence="1">Uncharacterized protein</fullName>
    </submittedName>
</protein>
<reference evidence="1 2" key="1">
    <citation type="journal article" date="2009" name="J. Bacteriol.">
        <title>Complete genome sequence of Robiginitalea biformata HTCC2501.</title>
        <authorList>
            <person name="Oh H.M."/>
            <person name="Giovannoni S.J."/>
            <person name="Lee K."/>
            <person name="Ferriera S."/>
            <person name="Johnson J."/>
            <person name="Cho J.C."/>
        </authorList>
    </citation>
    <scope>NUCLEOTIDE SEQUENCE [LARGE SCALE GENOMIC DNA]</scope>
    <source>
        <strain evidence="2">ATCC BAA-864 / HTCC2501 / KCTC 12146</strain>
    </source>
</reference>
<name>A4CHT8_ROBBH</name>
<dbReference type="AlphaFoldDB" id="A4CHT8"/>
<gene>
    <name evidence="1" type="ordered locus">RB2501_06340</name>
</gene>
<dbReference type="STRING" id="313596.RB2501_06340"/>
<evidence type="ECO:0000313" key="1">
    <source>
        <dbReference type="EMBL" id="EAR16496.1"/>
    </source>
</evidence>
<dbReference type="KEGG" id="rbi:RB2501_06340"/>